<gene>
    <name evidence="2" type="ORF">HUJ06_009495</name>
</gene>
<keyword evidence="3" id="KW-1185">Reference proteome</keyword>
<protein>
    <submittedName>
        <fullName evidence="2">Uncharacterized protein</fullName>
    </submittedName>
</protein>
<proteinExistence type="predicted"/>
<dbReference type="AlphaFoldDB" id="A0A822Y9A2"/>
<evidence type="ECO:0000313" key="3">
    <source>
        <dbReference type="Proteomes" id="UP000607653"/>
    </source>
</evidence>
<comment type="caution">
    <text evidence="2">The sequence shown here is derived from an EMBL/GenBank/DDBJ whole genome shotgun (WGS) entry which is preliminary data.</text>
</comment>
<reference evidence="2 3" key="1">
    <citation type="journal article" date="2020" name="Mol. Biol. Evol.">
        <title>Distinct Expression and Methylation Patterns for Genes with Different Fates following a Single Whole-Genome Duplication in Flowering Plants.</title>
        <authorList>
            <person name="Shi T."/>
            <person name="Rahmani R.S."/>
            <person name="Gugger P.F."/>
            <person name="Wang M."/>
            <person name="Li H."/>
            <person name="Zhang Y."/>
            <person name="Li Z."/>
            <person name="Wang Q."/>
            <person name="Van de Peer Y."/>
            <person name="Marchal K."/>
            <person name="Chen J."/>
        </authorList>
    </citation>
    <scope>NUCLEOTIDE SEQUENCE [LARGE SCALE GENOMIC DNA]</scope>
    <source>
        <tissue evidence="2">Leaf</tissue>
    </source>
</reference>
<sequence>MSAFSCKVEHDPRGRCASLIQELICERKQRPWPSSALEKKRQDSRKQCIYR</sequence>
<dbReference type="EMBL" id="DUZY01000003">
    <property type="protein sequence ID" value="DAD30644.1"/>
    <property type="molecule type" value="Genomic_DNA"/>
</dbReference>
<evidence type="ECO:0000256" key="1">
    <source>
        <dbReference type="SAM" id="MobiDB-lite"/>
    </source>
</evidence>
<dbReference type="Proteomes" id="UP000607653">
    <property type="component" value="Unassembled WGS sequence"/>
</dbReference>
<organism evidence="2 3">
    <name type="scientific">Nelumbo nucifera</name>
    <name type="common">Sacred lotus</name>
    <dbReference type="NCBI Taxonomy" id="4432"/>
    <lineage>
        <taxon>Eukaryota</taxon>
        <taxon>Viridiplantae</taxon>
        <taxon>Streptophyta</taxon>
        <taxon>Embryophyta</taxon>
        <taxon>Tracheophyta</taxon>
        <taxon>Spermatophyta</taxon>
        <taxon>Magnoliopsida</taxon>
        <taxon>Proteales</taxon>
        <taxon>Nelumbonaceae</taxon>
        <taxon>Nelumbo</taxon>
    </lineage>
</organism>
<name>A0A822Y9A2_NELNU</name>
<feature type="region of interest" description="Disordered" evidence="1">
    <location>
        <begin position="31"/>
        <end position="51"/>
    </location>
</feature>
<evidence type="ECO:0000313" key="2">
    <source>
        <dbReference type="EMBL" id="DAD30644.1"/>
    </source>
</evidence>
<accession>A0A822Y9A2</accession>
<feature type="compositionally biased region" description="Basic and acidic residues" evidence="1">
    <location>
        <begin position="37"/>
        <end position="51"/>
    </location>
</feature>